<evidence type="ECO:0000313" key="2">
    <source>
        <dbReference type="Proteomes" id="UP000640489"/>
    </source>
</evidence>
<protein>
    <submittedName>
        <fullName evidence="1">Uncharacterized protein</fullName>
    </submittedName>
</protein>
<dbReference type="Pfam" id="PF20544">
    <property type="entry name" value="DUF6758"/>
    <property type="match status" value="1"/>
</dbReference>
<dbReference type="Proteomes" id="UP000640489">
    <property type="component" value="Unassembled WGS sequence"/>
</dbReference>
<gene>
    <name evidence="1" type="ORF">ISU07_07085</name>
</gene>
<sequence>MSLVAGCPRCRAEVVHDGHTSCPVHGDVRTLWTPATGDDVTYTQFAEHLGAAADFPTYLPWPMSPGWSVTDFAVVGEAGTDDSPARAWATVTCVSGTSELDGPVDVFVVAEEPGTGLGSRCAAIDRSDPGREVGDGQPAVRVRIGSQAVPLWAVSTSAADERFDRSVFAGEADGRWLWLVLRPASAMLLLRDDWILRDVSAIGPPLVEMAFGGPRPVW</sequence>
<name>A0A930VAD7_9ACTN</name>
<reference evidence="1" key="1">
    <citation type="submission" date="2020-11" db="EMBL/GenBank/DDBJ databases">
        <title>Nocardioides sp. nov., isolated from Soil of Cynanchum wilfordii Hemsley rhizosphere.</title>
        <authorList>
            <person name="Lee J.-S."/>
            <person name="Suh M.K."/>
            <person name="Kim J.-S."/>
        </authorList>
    </citation>
    <scope>NUCLEOTIDE SEQUENCE</scope>
    <source>
        <strain evidence="1">KCTC 19275</strain>
    </source>
</reference>
<accession>A0A930VAD7</accession>
<organism evidence="1 2">
    <name type="scientific">Nocardioides islandensis</name>
    <dbReference type="NCBI Taxonomy" id="433663"/>
    <lineage>
        <taxon>Bacteria</taxon>
        <taxon>Bacillati</taxon>
        <taxon>Actinomycetota</taxon>
        <taxon>Actinomycetes</taxon>
        <taxon>Propionibacteriales</taxon>
        <taxon>Nocardioidaceae</taxon>
        <taxon>Nocardioides</taxon>
    </lineage>
</organism>
<proteinExistence type="predicted"/>
<keyword evidence="2" id="KW-1185">Reference proteome</keyword>
<dbReference type="RefSeq" id="WP_194706051.1">
    <property type="nucleotide sequence ID" value="NZ_JADKPN010000002.1"/>
</dbReference>
<evidence type="ECO:0000313" key="1">
    <source>
        <dbReference type="EMBL" id="MBF4762887.1"/>
    </source>
</evidence>
<dbReference type="EMBL" id="JADKPN010000002">
    <property type="protein sequence ID" value="MBF4762887.1"/>
    <property type="molecule type" value="Genomic_DNA"/>
</dbReference>
<dbReference type="AlphaFoldDB" id="A0A930VAD7"/>
<dbReference type="InterPro" id="IPR046646">
    <property type="entry name" value="DUF6758"/>
</dbReference>
<comment type="caution">
    <text evidence="1">The sequence shown here is derived from an EMBL/GenBank/DDBJ whole genome shotgun (WGS) entry which is preliminary data.</text>
</comment>